<name>A0AAN9XG62_PSOTE</name>
<gene>
    <name evidence="1" type="ORF">VNO78_19314</name>
</gene>
<organism evidence="1 2">
    <name type="scientific">Psophocarpus tetragonolobus</name>
    <name type="common">Winged bean</name>
    <name type="synonym">Dolichos tetragonolobus</name>
    <dbReference type="NCBI Taxonomy" id="3891"/>
    <lineage>
        <taxon>Eukaryota</taxon>
        <taxon>Viridiplantae</taxon>
        <taxon>Streptophyta</taxon>
        <taxon>Embryophyta</taxon>
        <taxon>Tracheophyta</taxon>
        <taxon>Spermatophyta</taxon>
        <taxon>Magnoliopsida</taxon>
        <taxon>eudicotyledons</taxon>
        <taxon>Gunneridae</taxon>
        <taxon>Pentapetalae</taxon>
        <taxon>rosids</taxon>
        <taxon>fabids</taxon>
        <taxon>Fabales</taxon>
        <taxon>Fabaceae</taxon>
        <taxon>Papilionoideae</taxon>
        <taxon>50 kb inversion clade</taxon>
        <taxon>NPAAA clade</taxon>
        <taxon>indigoferoid/millettioid clade</taxon>
        <taxon>Phaseoleae</taxon>
        <taxon>Psophocarpus</taxon>
    </lineage>
</organism>
<sequence>MQNRISFLSICPVDLIANNVTEAVKNKYSEGFLCYLSFVICNFSCTQFREKIYNSVYLAQIIYYIFITMVDKKTSTILLRRPYTIESKTNQTYLRVE</sequence>
<evidence type="ECO:0000313" key="2">
    <source>
        <dbReference type="Proteomes" id="UP001386955"/>
    </source>
</evidence>
<comment type="caution">
    <text evidence="1">The sequence shown here is derived from an EMBL/GenBank/DDBJ whole genome shotgun (WGS) entry which is preliminary data.</text>
</comment>
<dbReference type="EMBL" id="JAYMYS010000005">
    <property type="protein sequence ID" value="KAK7391029.1"/>
    <property type="molecule type" value="Genomic_DNA"/>
</dbReference>
<dbReference type="Proteomes" id="UP001386955">
    <property type="component" value="Unassembled WGS sequence"/>
</dbReference>
<accession>A0AAN9XG62</accession>
<protein>
    <submittedName>
        <fullName evidence="1">Uncharacterized protein</fullName>
    </submittedName>
</protein>
<dbReference type="AlphaFoldDB" id="A0AAN9XG62"/>
<evidence type="ECO:0000313" key="1">
    <source>
        <dbReference type="EMBL" id="KAK7391029.1"/>
    </source>
</evidence>
<reference evidence="1 2" key="1">
    <citation type="submission" date="2024-01" db="EMBL/GenBank/DDBJ databases">
        <title>The genomes of 5 underutilized Papilionoideae crops provide insights into root nodulation and disease resistanc.</title>
        <authorList>
            <person name="Jiang F."/>
        </authorList>
    </citation>
    <scope>NUCLEOTIDE SEQUENCE [LARGE SCALE GENOMIC DNA]</scope>
    <source>
        <strain evidence="1">DUOXIRENSHENG_FW03</strain>
        <tissue evidence="1">Leaves</tissue>
    </source>
</reference>
<keyword evidence="2" id="KW-1185">Reference proteome</keyword>
<proteinExistence type="predicted"/>